<reference evidence="2" key="1">
    <citation type="journal article" date="2024" name="Front. Bioeng. Biotechnol.">
        <title>Genome-scale model development and genomic sequencing of the oleaginous clade Lipomyces.</title>
        <authorList>
            <person name="Czajka J.J."/>
            <person name="Han Y."/>
            <person name="Kim J."/>
            <person name="Mondo S.J."/>
            <person name="Hofstad B.A."/>
            <person name="Robles A."/>
            <person name="Haridas S."/>
            <person name="Riley R."/>
            <person name="LaButti K."/>
            <person name="Pangilinan J."/>
            <person name="Andreopoulos W."/>
            <person name="Lipzen A."/>
            <person name="Yan J."/>
            <person name="Wang M."/>
            <person name="Ng V."/>
            <person name="Grigoriev I.V."/>
            <person name="Spatafora J.W."/>
            <person name="Magnuson J.K."/>
            <person name="Baker S.E."/>
            <person name="Pomraning K.R."/>
        </authorList>
    </citation>
    <scope>NUCLEOTIDE SEQUENCE [LARGE SCALE GENOMIC DNA]</scope>
    <source>
        <strain evidence="2">CBS 10300</strain>
    </source>
</reference>
<keyword evidence="2" id="KW-1185">Reference proteome</keyword>
<proteinExistence type="predicted"/>
<sequence length="1068" mass="116460">MVNKKKDVTSQTHYSVPPYRQSFVQVADELNTNVETGLTVVEAERRLSEYGQNKLDGESSVSLMKVIARQCTNAMGLVLVLAMALSYGVNDYVEGGVITAVILLNIVVGVVQEYRAEQTIDSLRSLSSPTAAVLRDGVVDHIPSLNVVPGDIVVINTGDVLPADLRLIDTMNFETDEALLTGESLPVLKDHAIAFPDEVGVGDRINLAYSSSTVTKGRARGIVIATGMATEIGRIAASLAGKRRKSGRSMNARKYGPLQLVKGFSLRLWDAIGNFLGLTVGTPLQRKLALLAYFLLCFACLLALIVFAVNNFNASHEVAIYAISLGIAIIPESLIAVLTITMAVGMRRMVARRVLVRKLDALEALGGVTNICSDKTGTLTQGKMLTRKAWIPGVGIYSLTESRSSVDPTSGNVALVPYTPPYRENDKEDDMSRIAVSSTAESTSPGVSEKMAGTNSMIVNRSLPEVTNDLAVFLEACALCNLATIRFDSDKGQWIATGDPTEIALQVFAHRFSYGKKSLIERGWSQQAEYPFDSDVKRMTVIFEGPLVEKSADRGEVVVFTKGAVERVLDLCTGIGMGSNYEVMSDGKRAEVMSVVTDLAGQGLRVLAIARRVEKNPKPSYLDYTRDLVEKKLTLLGLAGIYDPPRLETKGAVMQCVAAGIKVHMLTGDHPGTAQTIAREVGIIPRNTDDLPPHVANTLVMTASQFDALTDEEIDKLETLPRVIARCAPNTKVRMIEALHRRSAYAAMTGDGVNDSPSLKMADVGIAMGMGGSDVAKSASDLVLTDDNFASIVSAVEEGRRMFENIQKFILHLLASNVAEVLLLVVGLAFKDDSGLSVFPLAPLQILWINMITSPGPAFGLSLEPASNDIMKRPPRDNKKGIFSWEIVADTFVCGCIMVCSIRLKFGACCLMSFTVIVYGHGNGDLGENCNTEYSDSCDVVFRARAAMFAQLTWLILISAWEFKSLRRSMFRLNADDKSTFPFFKDMYRNKFLFFSVLIGALSVFLVVHIPTLNTDVFKMKSITWEWSLLAVVMVIFICGVEAWKFIKRKTGWFAQHQVLSEADLMLA</sequence>
<accession>A0ACC3TKW6</accession>
<organism evidence="1 2">
    <name type="scientific">Lipomyces orientalis</name>
    <dbReference type="NCBI Taxonomy" id="1233043"/>
    <lineage>
        <taxon>Eukaryota</taxon>
        <taxon>Fungi</taxon>
        <taxon>Dikarya</taxon>
        <taxon>Ascomycota</taxon>
        <taxon>Saccharomycotina</taxon>
        <taxon>Lipomycetes</taxon>
        <taxon>Lipomycetales</taxon>
        <taxon>Lipomycetaceae</taxon>
        <taxon>Lipomyces</taxon>
    </lineage>
</organism>
<dbReference type="Proteomes" id="UP001489719">
    <property type="component" value="Unassembled WGS sequence"/>
</dbReference>
<evidence type="ECO:0000313" key="2">
    <source>
        <dbReference type="Proteomes" id="UP001489719"/>
    </source>
</evidence>
<dbReference type="EMBL" id="MU970097">
    <property type="protein sequence ID" value="KAK9321492.1"/>
    <property type="molecule type" value="Genomic_DNA"/>
</dbReference>
<evidence type="ECO:0000313" key="1">
    <source>
        <dbReference type="EMBL" id="KAK9321492.1"/>
    </source>
</evidence>
<gene>
    <name evidence="1" type="ORF">V1517DRAFT_262294</name>
</gene>
<protein>
    <submittedName>
        <fullName evidence="1">Uncharacterized protein</fullName>
    </submittedName>
</protein>
<comment type="caution">
    <text evidence="1">The sequence shown here is derived from an EMBL/GenBank/DDBJ whole genome shotgun (WGS) entry which is preliminary data.</text>
</comment>
<name>A0ACC3TKW6_9ASCO</name>